<dbReference type="Proteomes" id="UP000275256">
    <property type="component" value="Unassembled WGS sequence"/>
</dbReference>
<dbReference type="InterPro" id="IPR025442">
    <property type="entry name" value="DUF4185"/>
</dbReference>
<dbReference type="OrthoDB" id="284233at2"/>
<feature type="chain" id="PRO_5038531126" evidence="2">
    <location>
        <begin position="20"/>
        <end position="700"/>
    </location>
</feature>
<keyword evidence="5" id="KW-1185">Reference proteome</keyword>
<organism evidence="4 5">
    <name type="scientific">Tessaracoccus antarcticus</name>
    <dbReference type="NCBI Taxonomy" id="2479848"/>
    <lineage>
        <taxon>Bacteria</taxon>
        <taxon>Bacillati</taxon>
        <taxon>Actinomycetota</taxon>
        <taxon>Actinomycetes</taxon>
        <taxon>Propionibacteriales</taxon>
        <taxon>Propionibacteriaceae</taxon>
        <taxon>Tessaracoccus</taxon>
    </lineage>
</organism>
<feature type="signal peptide" evidence="2">
    <location>
        <begin position="1"/>
        <end position="19"/>
    </location>
</feature>
<dbReference type="Gene3D" id="2.60.120.260">
    <property type="entry name" value="Galactose-binding domain-like"/>
    <property type="match status" value="1"/>
</dbReference>
<evidence type="ECO:0000259" key="3">
    <source>
        <dbReference type="Pfam" id="PF13810"/>
    </source>
</evidence>
<comment type="caution">
    <text evidence="4">The sequence shown here is derived from an EMBL/GenBank/DDBJ whole genome shotgun (WGS) entry which is preliminary data.</text>
</comment>
<sequence length="700" mass="75748">MFTLVRNRFLILAAGVALAIPVLGAPHAQADDSDAPISPAILVDEVTGADATTDTTTPWDVGATDLGVIWDDGDDNVLVAFGDTFSTPGGDGAGVGNWRSNVLFRSSDHSLADGMTFDWALSDDSGVAKEIVGSKKIPGDEHTTIPTGGIAVDGRQYMAYMSVKEWGLPGQWRTNFSQLAYSDDAGATWSIDGAPRWDNNADGTDPFQMVAYVHHGDFVYMFGTPNGRVGAASLARVPATQMLDKAAYRYWNGADWSADYATSAQILPPAVAELSVHFDEASGLWQLITLNGNADLVLRVASAPEGPWCDEQLLASQAEYPGLYGGYIHPWSADGQVYFLMSVWNQYNVALMKVTLDDEGMIIRPNLLVDPSFERSALLDVPGGWRATGTGGIDTNQEWAKVGRRQFWVRGNQGEQLMAQQVSVTPNTQYQLTGWLKTGDTVGGGAGEGRIGARGVGPGATVVEQETFADLDGWHKFSVTFDSGSLTKVEVYAGSTMTGDRWVQGDNFSLQALSDPGPEPTQSPTPSPSQSASPRPTQQPSTSPTASPQPSVSQSTPGSMAQIPYEVPGIHHVNGRWWYTTCEPYSQTMRCRTEIWGTQVHYRGPGNYVAVTGWQFNNLTYLPFMPRSAWAGNPLGVTGEFTSQGRQWRTECDTPATGRNGCRSSIWMNDIAQQVTRPDGSTGYELSKGWVFNNIVRFGR</sequence>
<reference evidence="4 5" key="1">
    <citation type="submission" date="2018-10" db="EMBL/GenBank/DDBJ databases">
        <title>Tessaracoccus antarcticuss sp. nov., isolated from sediment.</title>
        <authorList>
            <person name="Zhou L.Y."/>
            <person name="Du Z.J."/>
        </authorList>
    </citation>
    <scope>NUCLEOTIDE SEQUENCE [LARGE SCALE GENOMIC DNA]</scope>
    <source>
        <strain evidence="4 5">JDX10</strain>
    </source>
</reference>
<keyword evidence="2" id="KW-0732">Signal</keyword>
<feature type="region of interest" description="Disordered" evidence="1">
    <location>
        <begin position="509"/>
        <end position="562"/>
    </location>
</feature>
<dbReference type="EMBL" id="REFW01000001">
    <property type="protein sequence ID" value="RMB61882.1"/>
    <property type="molecule type" value="Genomic_DNA"/>
</dbReference>
<evidence type="ECO:0000256" key="2">
    <source>
        <dbReference type="SAM" id="SignalP"/>
    </source>
</evidence>
<dbReference type="CDD" id="cd15482">
    <property type="entry name" value="Sialidase_non-viral"/>
    <property type="match status" value="1"/>
</dbReference>
<evidence type="ECO:0000313" key="4">
    <source>
        <dbReference type="EMBL" id="RMB61882.1"/>
    </source>
</evidence>
<dbReference type="RefSeq" id="WP_121900430.1">
    <property type="nucleotide sequence ID" value="NZ_REFW01000001.1"/>
</dbReference>
<evidence type="ECO:0000256" key="1">
    <source>
        <dbReference type="SAM" id="MobiDB-lite"/>
    </source>
</evidence>
<name>A0A3M0GGP5_9ACTN</name>
<protein>
    <submittedName>
        <fullName evidence="4">DUF4185 domain-containing protein</fullName>
    </submittedName>
</protein>
<dbReference type="Pfam" id="PF13810">
    <property type="entry name" value="DUF4185"/>
    <property type="match status" value="1"/>
</dbReference>
<proteinExistence type="predicted"/>
<feature type="compositionally biased region" description="Low complexity" evidence="1">
    <location>
        <begin position="528"/>
        <end position="557"/>
    </location>
</feature>
<feature type="compositionally biased region" description="Pro residues" evidence="1">
    <location>
        <begin position="517"/>
        <end position="527"/>
    </location>
</feature>
<dbReference type="AlphaFoldDB" id="A0A3M0GGP5"/>
<gene>
    <name evidence="4" type="ORF">EAX62_04585</name>
</gene>
<accession>A0A3M0GGP5</accession>
<feature type="domain" description="DUF4185" evidence="3">
    <location>
        <begin position="52"/>
        <end position="353"/>
    </location>
</feature>
<evidence type="ECO:0000313" key="5">
    <source>
        <dbReference type="Proteomes" id="UP000275256"/>
    </source>
</evidence>